<comment type="caution">
    <text evidence="2">The sequence shown here is derived from an EMBL/GenBank/DDBJ whole genome shotgun (WGS) entry which is preliminary data.</text>
</comment>
<reference evidence="2" key="1">
    <citation type="submission" date="2020-10" db="EMBL/GenBank/DDBJ databases">
        <authorList>
            <person name="Gilroy R."/>
        </authorList>
    </citation>
    <scope>NUCLEOTIDE SEQUENCE</scope>
    <source>
        <strain evidence="2">ChiHcec3-11533</strain>
    </source>
</reference>
<dbReference type="InterPro" id="IPR051599">
    <property type="entry name" value="Cell_Envelope_Assoc"/>
</dbReference>
<dbReference type="PROSITE" id="PS51257">
    <property type="entry name" value="PROKAR_LIPOPROTEIN"/>
    <property type="match status" value="1"/>
</dbReference>
<dbReference type="Gene3D" id="3.40.50.620">
    <property type="entry name" value="HUPs"/>
    <property type="match status" value="1"/>
</dbReference>
<gene>
    <name evidence="2" type="ORF">IAB02_08225</name>
</gene>
<dbReference type="PANTHER" id="PTHR30336:SF20">
    <property type="entry name" value="DUF218 DOMAIN-CONTAINING PROTEIN"/>
    <property type="match status" value="1"/>
</dbReference>
<dbReference type="Pfam" id="PF02698">
    <property type="entry name" value="DUF218"/>
    <property type="match status" value="1"/>
</dbReference>
<dbReference type="Proteomes" id="UP000824072">
    <property type="component" value="Unassembled WGS sequence"/>
</dbReference>
<organism evidence="2 3">
    <name type="scientific">Candidatus Pullichristensenella excrementigallinarum</name>
    <dbReference type="NCBI Taxonomy" id="2840907"/>
    <lineage>
        <taxon>Bacteria</taxon>
        <taxon>Bacillati</taxon>
        <taxon>Bacillota</taxon>
        <taxon>Clostridia</taxon>
        <taxon>Candidatus Pullichristensenella</taxon>
    </lineage>
</organism>
<dbReference type="InterPro" id="IPR014729">
    <property type="entry name" value="Rossmann-like_a/b/a_fold"/>
</dbReference>
<name>A0A9D1IEJ7_9FIRM</name>
<sequence length="196" mass="22048">MIRRLWKCLGILALIGFFCGCGVMALVAVASGRRRTTRPADCMIVLGCRVRPDATLSTSLLYRLEAALEGYKSGLAPLLLLSGGRGKDEPVAEAHAMRDWLLQSGVPQQALIVEARSSNTRENLSFSQEIMRKRGLERAIVVTNNFHLERALWICRDLGMDVTGFPAREPLGPKAYFYNHFHESGSWVLYYLKKWF</sequence>
<feature type="domain" description="DUF218" evidence="1">
    <location>
        <begin position="41"/>
        <end position="175"/>
    </location>
</feature>
<accession>A0A9D1IEJ7</accession>
<protein>
    <submittedName>
        <fullName evidence="2">YdcF family protein</fullName>
    </submittedName>
</protein>
<evidence type="ECO:0000259" key="1">
    <source>
        <dbReference type="Pfam" id="PF02698"/>
    </source>
</evidence>
<dbReference type="PANTHER" id="PTHR30336">
    <property type="entry name" value="INNER MEMBRANE PROTEIN, PROBABLE PERMEASE"/>
    <property type="match status" value="1"/>
</dbReference>
<dbReference type="CDD" id="cd06259">
    <property type="entry name" value="YdcF-like"/>
    <property type="match status" value="1"/>
</dbReference>
<reference evidence="2" key="2">
    <citation type="journal article" date="2021" name="PeerJ">
        <title>Extensive microbial diversity within the chicken gut microbiome revealed by metagenomics and culture.</title>
        <authorList>
            <person name="Gilroy R."/>
            <person name="Ravi A."/>
            <person name="Getino M."/>
            <person name="Pursley I."/>
            <person name="Horton D.L."/>
            <person name="Alikhan N.F."/>
            <person name="Baker D."/>
            <person name="Gharbi K."/>
            <person name="Hall N."/>
            <person name="Watson M."/>
            <person name="Adriaenssens E.M."/>
            <person name="Foster-Nyarko E."/>
            <person name="Jarju S."/>
            <person name="Secka A."/>
            <person name="Antonio M."/>
            <person name="Oren A."/>
            <person name="Chaudhuri R.R."/>
            <person name="La Ragione R."/>
            <person name="Hildebrand F."/>
            <person name="Pallen M.J."/>
        </authorList>
    </citation>
    <scope>NUCLEOTIDE SEQUENCE</scope>
    <source>
        <strain evidence="2">ChiHcec3-11533</strain>
    </source>
</reference>
<dbReference type="EMBL" id="DVMU01000184">
    <property type="protein sequence ID" value="HIU34534.1"/>
    <property type="molecule type" value="Genomic_DNA"/>
</dbReference>
<dbReference type="AlphaFoldDB" id="A0A9D1IEJ7"/>
<evidence type="ECO:0000313" key="3">
    <source>
        <dbReference type="Proteomes" id="UP000824072"/>
    </source>
</evidence>
<proteinExistence type="predicted"/>
<evidence type="ECO:0000313" key="2">
    <source>
        <dbReference type="EMBL" id="HIU34534.1"/>
    </source>
</evidence>
<dbReference type="GO" id="GO:0005886">
    <property type="term" value="C:plasma membrane"/>
    <property type="evidence" value="ECO:0007669"/>
    <property type="project" value="TreeGrafter"/>
</dbReference>
<dbReference type="InterPro" id="IPR003848">
    <property type="entry name" value="DUF218"/>
</dbReference>